<name>A0A7Y4D6Y2_VIBSP</name>
<dbReference type="Pfam" id="PF00149">
    <property type="entry name" value="Metallophos"/>
    <property type="match status" value="1"/>
</dbReference>
<proteinExistence type="inferred from homology"/>
<dbReference type="GO" id="GO:0046872">
    <property type="term" value="F:metal ion binding"/>
    <property type="evidence" value="ECO:0007669"/>
    <property type="project" value="UniProtKB-KW"/>
</dbReference>
<dbReference type="RefSeq" id="WP_171328619.1">
    <property type="nucleotide sequence ID" value="NZ_CAWPOP010000046.1"/>
</dbReference>
<organism evidence="6 7">
    <name type="scientific">Vibrio splendidus</name>
    <dbReference type="NCBI Taxonomy" id="29497"/>
    <lineage>
        <taxon>Bacteria</taxon>
        <taxon>Pseudomonadati</taxon>
        <taxon>Pseudomonadota</taxon>
        <taxon>Gammaproteobacteria</taxon>
        <taxon>Vibrionales</taxon>
        <taxon>Vibrionaceae</taxon>
        <taxon>Vibrio</taxon>
    </lineage>
</organism>
<dbReference type="AlphaFoldDB" id="A0A7Y4D6Y2"/>
<dbReference type="SUPFAM" id="SSF56300">
    <property type="entry name" value="Metallo-dependent phosphatases"/>
    <property type="match status" value="1"/>
</dbReference>
<protein>
    <submittedName>
        <fullName evidence="6">Metallophosphoesterase</fullName>
    </submittedName>
</protein>
<sequence>MNKVNFLIVSDLHSTVEEELKDSKLIFHPKTQTSEHANAFINYVKELGKDIDYLVCPGDISNKGDVDGFKAGWSFLHELKDQVGASNLLCVPGNHDHQSRPGEQFSVIHELKFIQPSFPTNCHQSNTMFWGWHWMHQEFDKFNLIKLNSSAYHGINDEYKHGRVAVETSDQIHDYLKSQQFEEKEFNILLCHHHPIPMDDVDETFDYEVMEGGQHLLKKLDEANVGPWLVVHGHKHFASVSHGMTQRSTPPVIFSAGSLGASLYPQIEDRTANQFYILTVDLDKTSHEGCLVGTFEAYSWNLMNGWHPSQCNHLPHKGGFGAPKKPHALIRELKELLTKGTYLDKTDLASVQSEIDYYTPGQFKELLEKMDKLSIQFEYQGNEILEVASNE</sequence>
<feature type="domain" description="Calcineurin-like phosphoesterase" evidence="5">
    <location>
        <begin position="5"/>
        <end position="236"/>
    </location>
</feature>
<dbReference type="InterPro" id="IPR029052">
    <property type="entry name" value="Metallo-depent_PP-like"/>
</dbReference>
<dbReference type="PANTHER" id="PTHR42988">
    <property type="entry name" value="PHOSPHOHYDROLASE"/>
    <property type="match status" value="1"/>
</dbReference>
<evidence type="ECO:0000256" key="2">
    <source>
        <dbReference type="ARBA" id="ARBA00022801"/>
    </source>
</evidence>
<evidence type="ECO:0000256" key="1">
    <source>
        <dbReference type="ARBA" id="ARBA00022723"/>
    </source>
</evidence>
<comment type="similarity">
    <text evidence="4">Belongs to the cyclic nucleotide phosphodiesterase class-III family.</text>
</comment>
<keyword evidence="1" id="KW-0479">Metal-binding</keyword>
<comment type="caution">
    <text evidence="6">The sequence shown here is derived from an EMBL/GenBank/DDBJ whole genome shotgun (WGS) entry which is preliminary data.</text>
</comment>
<accession>A0A7Y4D6Y2</accession>
<evidence type="ECO:0000313" key="6">
    <source>
        <dbReference type="EMBL" id="NOJ12926.1"/>
    </source>
</evidence>
<gene>
    <name evidence="6" type="ORF">F0234_09155</name>
</gene>
<dbReference type="InterPro" id="IPR004843">
    <property type="entry name" value="Calcineurin-like_PHP"/>
</dbReference>
<dbReference type="InterPro" id="IPR050884">
    <property type="entry name" value="CNP_phosphodiesterase-III"/>
</dbReference>
<keyword evidence="3" id="KW-0408">Iron</keyword>
<dbReference type="EMBL" id="VTXL01000006">
    <property type="protein sequence ID" value="NOJ12926.1"/>
    <property type="molecule type" value="Genomic_DNA"/>
</dbReference>
<evidence type="ECO:0000256" key="4">
    <source>
        <dbReference type="ARBA" id="ARBA00025742"/>
    </source>
</evidence>
<dbReference type="Gene3D" id="3.60.21.10">
    <property type="match status" value="1"/>
</dbReference>
<dbReference type="PANTHER" id="PTHR42988:SF2">
    <property type="entry name" value="CYCLIC NUCLEOTIDE PHOSPHODIESTERASE CBUA0032-RELATED"/>
    <property type="match status" value="1"/>
</dbReference>
<keyword evidence="2" id="KW-0378">Hydrolase</keyword>
<dbReference type="Proteomes" id="UP000519158">
    <property type="component" value="Unassembled WGS sequence"/>
</dbReference>
<evidence type="ECO:0000256" key="3">
    <source>
        <dbReference type="ARBA" id="ARBA00023004"/>
    </source>
</evidence>
<evidence type="ECO:0000259" key="5">
    <source>
        <dbReference type="Pfam" id="PF00149"/>
    </source>
</evidence>
<dbReference type="GO" id="GO:0016787">
    <property type="term" value="F:hydrolase activity"/>
    <property type="evidence" value="ECO:0007669"/>
    <property type="project" value="UniProtKB-KW"/>
</dbReference>
<evidence type="ECO:0000313" key="7">
    <source>
        <dbReference type="Proteomes" id="UP000519158"/>
    </source>
</evidence>
<reference evidence="6 7" key="1">
    <citation type="submission" date="2019-09" db="EMBL/GenBank/DDBJ databases">
        <title>Draft genome sequencing and comparative genomics of hatchery-associated Vibrios.</title>
        <authorList>
            <person name="Kehlet-Delgado H."/>
            <person name="Mueller R.S."/>
        </authorList>
    </citation>
    <scope>NUCLEOTIDE SEQUENCE [LARGE SCALE GENOMIC DNA]</scope>
    <source>
        <strain evidence="6 7">99-70-13A3</strain>
    </source>
</reference>